<dbReference type="Pfam" id="PF00069">
    <property type="entry name" value="Pkinase"/>
    <property type="match status" value="1"/>
</dbReference>
<keyword evidence="9 22" id="KW-0547">Nucleotide-binding</keyword>
<evidence type="ECO:0000256" key="15">
    <source>
        <dbReference type="ARBA" id="ARBA00041293"/>
    </source>
</evidence>
<dbReference type="Proteomes" id="UP000472260">
    <property type="component" value="Unassembled WGS sequence"/>
</dbReference>
<evidence type="ECO:0000313" key="24">
    <source>
        <dbReference type="Ensembl" id="ENSSANP00000041300.1"/>
    </source>
</evidence>
<dbReference type="InterPro" id="IPR011009">
    <property type="entry name" value="Kinase-like_dom_sf"/>
</dbReference>
<dbReference type="EC" id="2.7.11.23" evidence="4"/>
<dbReference type="Ensembl" id="ENSSANT00000043957.1">
    <property type="protein sequence ID" value="ENSSANP00000041300.1"/>
    <property type="gene ID" value="ENSSANG00000020676.1"/>
</dbReference>
<evidence type="ECO:0000256" key="2">
    <source>
        <dbReference type="ARBA" id="ARBA00004300"/>
    </source>
</evidence>
<dbReference type="GO" id="GO:0004693">
    <property type="term" value="F:cyclin-dependent protein serine/threonine kinase activity"/>
    <property type="evidence" value="ECO:0007669"/>
    <property type="project" value="UniProtKB-EC"/>
</dbReference>
<dbReference type="GO" id="GO:0005524">
    <property type="term" value="F:ATP binding"/>
    <property type="evidence" value="ECO:0007669"/>
    <property type="project" value="UniProtKB-UniRule"/>
</dbReference>
<reference evidence="24" key="1">
    <citation type="submission" date="2025-08" db="UniProtKB">
        <authorList>
            <consortium name="Ensembl"/>
        </authorList>
    </citation>
    <scope>IDENTIFICATION</scope>
</reference>
<evidence type="ECO:0000256" key="22">
    <source>
        <dbReference type="PROSITE-ProRule" id="PRU10141"/>
    </source>
</evidence>
<evidence type="ECO:0000256" key="7">
    <source>
        <dbReference type="ARBA" id="ARBA00022553"/>
    </source>
</evidence>
<evidence type="ECO:0000256" key="10">
    <source>
        <dbReference type="ARBA" id="ARBA00022777"/>
    </source>
</evidence>
<dbReference type="GO" id="GO:0007095">
    <property type="term" value="P:mitotic G2 DNA damage checkpoint signaling"/>
    <property type="evidence" value="ECO:0007669"/>
    <property type="project" value="TreeGrafter"/>
</dbReference>
<dbReference type="PANTHER" id="PTHR24056">
    <property type="entry name" value="CELL DIVISION PROTEIN KINASE"/>
    <property type="match status" value="1"/>
</dbReference>
<keyword evidence="6" id="KW-0723">Serine/threonine-protein kinase</keyword>
<dbReference type="InterPro" id="IPR050108">
    <property type="entry name" value="CDK"/>
</dbReference>
<keyword evidence="13" id="KW-0539">Nucleus</keyword>
<comment type="catalytic activity">
    <reaction evidence="20">
        <text>L-seryl-[protein] + ATP = O-phospho-L-seryl-[protein] + ADP + H(+)</text>
        <dbReference type="Rhea" id="RHEA:17989"/>
        <dbReference type="Rhea" id="RHEA-COMP:9863"/>
        <dbReference type="Rhea" id="RHEA-COMP:11604"/>
        <dbReference type="ChEBI" id="CHEBI:15378"/>
        <dbReference type="ChEBI" id="CHEBI:29999"/>
        <dbReference type="ChEBI" id="CHEBI:30616"/>
        <dbReference type="ChEBI" id="CHEBI:83421"/>
        <dbReference type="ChEBI" id="CHEBI:456216"/>
        <dbReference type="EC" id="2.7.11.22"/>
    </reaction>
</comment>
<evidence type="ECO:0000256" key="1">
    <source>
        <dbReference type="ARBA" id="ARBA00004123"/>
    </source>
</evidence>
<dbReference type="GO" id="GO:0000086">
    <property type="term" value="P:G2/M transition of mitotic cell cycle"/>
    <property type="evidence" value="ECO:0007669"/>
    <property type="project" value="TreeGrafter"/>
</dbReference>
<comment type="catalytic activity">
    <reaction evidence="21">
        <text>[DNA-directed RNA polymerase] + ATP = phospho-[DNA-directed RNA polymerase] + ADP + H(+)</text>
        <dbReference type="Rhea" id="RHEA:10216"/>
        <dbReference type="Rhea" id="RHEA-COMP:11321"/>
        <dbReference type="Rhea" id="RHEA-COMP:11322"/>
        <dbReference type="ChEBI" id="CHEBI:15378"/>
        <dbReference type="ChEBI" id="CHEBI:30616"/>
        <dbReference type="ChEBI" id="CHEBI:43176"/>
        <dbReference type="ChEBI" id="CHEBI:68546"/>
        <dbReference type="ChEBI" id="CHEBI:456216"/>
        <dbReference type="EC" id="2.7.11.23"/>
    </reaction>
</comment>
<comment type="catalytic activity">
    <reaction evidence="19">
        <text>L-threonyl-[protein] + ATP = O-phospho-L-threonyl-[protein] + ADP + H(+)</text>
        <dbReference type="Rhea" id="RHEA:46608"/>
        <dbReference type="Rhea" id="RHEA-COMP:11060"/>
        <dbReference type="Rhea" id="RHEA-COMP:11605"/>
        <dbReference type="ChEBI" id="CHEBI:15378"/>
        <dbReference type="ChEBI" id="CHEBI:30013"/>
        <dbReference type="ChEBI" id="CHEBI:30616"/>
        <dbReference type="ChEBI" id="CHEBI:61977"/>
        <dbReference type="ChEBI" id="CHEBI:456216"/>
        <dbReference type="EC" id="2.7.11.22"/>
    </reaction>
</comment>
<dbReference type="InterPro" id="IPR017441">
    <property type="entry name" value="Protein_kinase_ATP_BS"/>
</dbReference>
<reference evidence="24" key="2">
    <citation type="submission" date="2025-09" db="UniProtKB">
        <authorList>
            <consortium name="Ensembl"/>
        </authorList>
    </citation>
    <scope>IDENTIFICATION</scope>
</reference>
<dbReference type="AlphaFoldDB" id="A0A671NDR2"/>
<gene>
    <name evidence="24" type="primary">LOC107663295</name>
</gene>
<evidence type="ECO:0000256" key="11">
    <source>
        <dbReference type="ARBA" id="ARBA00022840"/>
    </source>
</evidence>
<evidence type="ECO:0000256" key="21">
    <source>
        <dbReference type="ARBA" id="ARBA00049280"/>
    </source>
</evidence>
<dbReference type="InterPro" id="IPR000719">
    <property type="entry name" value="Prot_kinase_dom"/>
</dbReference>
<dbReference type="GO" id="GO:0005634">
    <property type="term" value="C:nucleus"/>
    <property type="evidence" value="ECO:0007669"/>
    <property type="project" value="UniProtKB-SubCell"/>
</dbReference>
<evidence type="ECO:0000256" key="8">
    <source>
        <dbReference type="ARBA" id="ARBA00022679"/>
    </source>
</evidence>
<evidence type="ECO:0000256" key="9">
    <source>
        <dbReference type="ARBA" id="ARBA00022741"/>
    </source>
</evidence>
<dbReference type="GO" id="GO:0005813">
    <property type="term" value="C:centrosome"/>
    <property type="evidence" value="ECO:0007669"/>
    <property type="project" value="UniProtKB-SubCell"/>
</dbReference>
<keyword evidence="7" id="KW-0597">Phosphoprotein</keyword>
<evidence type="ECO:0000256" key="20">
    <source>
        <dbReference type="ARBA" id="ARBA00048367"/>
    </source>
</evidence>
<accession>A0A671NDR2</accession>
<evidence type="ECO:0000259" key="23">
    <source>
        <dbReference type="PROSITE" id="PS50011"/>
    </source>
</evidence>
<evidence type="ECO:0000256" key="5">
    <source>
        <dbReference type="ARBA" id="ARBA00012425"/>
    </source>
</evidence>
<evidence type="ECO:0000256" key="6">
    <source>
        <dbReference type="ARBA" id="ARBA00022527"/>
    </source>
</evidence>
<evidence type="ECO:0000313" key="25">
    <source>
        <dbReference type="Proteomes" id="UP000472260"/>
    </source>
</evidence>
<evidence type="ECO:0000256" key="12">
    <source>
        <dbReference type="ARBA" id="ARBA00023212"/>
    </source>
</evidence>
<dbReference type="PROSITE" id="PS00107">
    <property type="entry name" value="PROTEIN_KINASE_ATP"/>
    <property type="match status" value="1"/>
</dbReference>
<evidence type="ECO:0000256" key="18">
    <source>
        <dbReference type="ARBA" id="ARBA00046122"/>
    </source>
</evidence>
<keyword evidence="12" id="KW-0206">Cytoskeleton</keyword>
<comment type="function">
    <text evidence="18">Plays a key role in the control of the eukaryotic cell cycle by modulating the centrosome cycle as well as mitotic onset; promotes G2-M transition via association with multiple interphase cyclins. During G2 and early mitosis, CDC25A/B/C-mediated dephosphorylation activates CDK1/cyclin complexes which phosphorylate several substrates that trigger at least centrosome separation, Golgi dynamics, nuclear envelope breakdown and chromosome condensation. Once chromosomes are condensed and aligned at the metaphase plate, CDK1 activity is switched off by WEE1- and PKMYT1-mediated phosphorylation to allow sister chromatid separation, chromosome decondensation, reformation of the nuclear envelope and cytokinesis. Catalyzes lamin (LMNA, LMNB1 and LMNB2) phosphorylation at the onset of mitosis, promoting nuclear envelope breakdown.</text>
</comment>
<name>A0A671NDR2_9TELE</name>
<evidence type="ECO:0000256" key="19">
    <source>
        <dbReference type="ARBA" id="ARBA00047811"/>
    </source>
</evidence>
<dbReference type="FunFam" id="3.30.200.20:FF:000027">
    <property type="entry name" value="Putative Cyclin-dependent kinase 1"/>
    <property type="match status" value="1"/>
</dbReference>
<keyword evidence="10" id="KW-0418">Kinase</keyword>
<keyword evidence="8" id="KW-0808">Transferase</keyword>
<dbReference type="SUPFAM" id="SSF56112">
    <property type="entry name" value="Protein kinase-like (PK-like)"/>
    <property type="match status" value="1"/>
</dbReference>
<feature type="domain" description="Protein kinase" evidence="23">
    <location>
        <begin position="4"/>
        <end position="107"/>
    </location>
</feature>
<sequence>MDDYLKIEKIGEGTYGVVYKGRNKTTGQVVAMKKIRLESEEEGVPSTAVREISLLKELQHPNVVCLLDVLMQESKLYLVFEFLSMDLKKKIASVSAKIASSTTLFNA</sequence>
<comment type="similarity">
    <text evidence="3">Belongs to the protein kinase superfamily. CMGC Ser/Thr protein kinase family. CDC2/CDKX subfamily.</text>
</comment>
<evidence type="ECO:0000256" key="3">
    <source>
        <dbReference type="ARBA" id="ARBA00006485"/>
    </source>
</evidence>
<keyword evidence="11 22" id="KW-0067">ATP-binding</keyword>
<evidence type="ECO:0000256" key="14">
    <source>
        <dbReference type="ARBA" id="ARBA00038698"/>
    </source>
</evidence>
<evidence type="ECO:0000256" key="17">
    <source>
        <dbReference type="ARBA" id="ARBA00042535"/>
    </source>
</evidence>
<evidence type="ECO:0000256" key="16">
    <source>
        <dbReference type="ARBA" id="ARBA00041902"/>
    </source>
</evidence>
<dbReference type="PROSITE" id="PS50011">
    <property type="entry name" value="PROTEIN_KINASE_DOM"/>
    <property type="match status" value="1"/>
</dbReference>
<evidence type="ECO:0000256" key="4">
    <source>
        <dbReference type="ARBA" id="ARBA00012409"/>
    </source>
</evidence>
<keyword evidence="12" id="KW-0963">Cytoplasm</keyword>
<organism evidence="24 25">
    <name type="scientific">Sinocyclocheilus anshuiensis</name>
    <dbReference type="NCBI Taxonomy" id="1608454"/>
    <lineage>
        <taxon>Eukaryota</taxon>
        <taxon>Metazoa</taxon>
        <taxon>Chordata</taxon>
        <taxon>Craniata</taxon>
        <taxon>Vertebrata</taxon>
        <taxon>Euteleostomi</taxon>
        <taxon>Actinopterygii</taxon>
        <taxon>Neopterygii</taxon>
        <taxon>Teleostei</taxon>
        <taxon>Ostariophysi</taxon>
        <taxon>Cypriniformes</taxon>
        <taxon>Cyprinidae</taxon>
        <taxon>Cyprininae</taxon>
        <taxon>Sinocyclocheilus</taxon>
    </lineage>
</organism>
<keyword evidence="25" id="KW-1185">Reference proteome</keyword>
<feature type="binding site" evidence="22">
    <location>
        <position position="33"/>
    </location>
    <ligand>
        <name>ATP</name>
        <dbReference type="ChEBI" id="CHEBI:30616"/>
    </ligand>
</feature>
<dbReference type="GO" id="GO:0008353">
    <property type="term" value="F:RNA polymerase II CTD heptapeptide repeat kinase activity"/>
    <property type="evidence" value="ECO:0007669"/>
    <property type="project" value="UniProtKB-EC"/>
</dbReference>
<dbReference type="EC" id="2.7.11.22" evidence="5"/>
<dbReference type="SMART" id="SM00220">
    <property type="entry name" value="S_TKc"/>
    <property type="match status" value="1"/>
</dbReference>
<proteinExistence type="inferred from homology"/>
<protein>
    <recommendedName>
        <fullName evidence="16">Cell division control protein 2 homolog</fullName>
        <ecNumber evidence="5">2.7.11.22</ecNumber>
        <ecNumber evidence="4">2.7.11.23</ecNumber>
    </recommendedName>
    <alternativeName>
        <fullName evidence="15">Cell division protein kinase 1</fullName>
    </alternativeName>
    <alternativeName>
        <fullName evidence="17">p34 protein kinase</fullName>
    </alternativeName>
</protein>
<comment type="subunit">
    <text evidence="14">Forms a stable but non-covalent complex with cyclin B in mature oocytes.</text>
</comment>
<comment type="subcellular location">
    <subcellularLocation>
        <location evidence="2">Cytoplasm</location>
        <location evidence="2">Cytoskeleton</location>
        <location evidence="2">Microtubule organizing center</location>
        <location evidence="2">Centrosome</location>
    </subcellularLocation>
    <subcellularLocation>
        <location evidence="1">Nucleus</location>
    </subcellularLocation>
</comment>
<evidence type="ECO:0000256" key="13">
    <source>
        <dbReference type="ARBA" id="ARBA00023242"/>
    </source>
</evidence>
<dbReference type="Gene3D" id="3.30.200.20">
    <property type="entry name" value="Phosphorylase Kinase, domain 1"/>
    <property type="match status" value="1"/>
</dbReference>
<dbReference type="PANTHER" id="PTHR24056:SF334">
    <property type="entry name" value="CYCLIN-DEPENDENT KINASE 1"/>
    <property type="match status" value="1"/>
</dbReference>